<keyword evidence="7" id="KW-1185">Reference proteome</keyword>
<dbReference type="InterPro" id="IPR015424">
    <property type="entry name" value="PyrdxlP-dep_Trfase"/>
</dbReference>
<dbReference type="Gene3D" id="3.90.1150.10">
    <property type="entry name" value="Aspartate Aminotransferase, domain 1"/>
    <property type="match status" value="1"/>
</dbReference>
<dbReference type="NCBIfam" id="NF047599">
    <property type="entry name" value="SerpalmtaseBetaP"/>
    <property type="match status" value="1"/>
</dbReference>
<dbReference type="PROSITE" id="PS00599">
    <property type="entry name" value="AA_TRANSFER_CLASS_2"/>
    <property type="match status" value="1"/>
</dbReference>
<dbReference type="Pfam" id="PF00155">
    <property type="entry name" value="Aminotran_1_2"/>
    <property type="match status" value="1"/>
</dbReference>
<dbReference type="SUPFAM" id="SSF53383">
    <property type="entry name" value="PLP-dependent transferases"/>
    <property type="match status" value="1"/>
</dbReference>
<organism evidence="6 7">
    <name type="scientific">Elongatibacter sediminis</name>
    <dbReference type="NCBI Taxonomy" id="3119006"/>
    <lineage>
        <taxon>Bacteria</taxon>
        <taxon>Pseudomonadati</taxon>
        <taxon>Pseudomonadota</taxon>
        <taxon>Gammaproteobacteria</taxon>
        <taxon>Chromatiales</taxon>
        <taxon>Wenzhouxiangellaceae</taxon>
        <taxon>Elongatibacter</taxon>
    </lineage>
</organism>
<feature type="domain" description="Aminotransferase class I/classII large" evidence="5">
    <location>
        <begin position="49"/>
        <end position="386"/>
    </location>
</feature>
<evidence type="ECO:0000256" key="4">
    <source>
        <dbReference type="RuleBase" id="RU003693"/>
    </source>
</evidence>
<evidence type="ECO:0000313" key="7">
    <source>
        <dbReference type="Proteomes" id="UP001359886"/>
    </source>
</evidence>
<protein>
    <submittedName>
        <fullName evidence="6">Aminotransferase class I/II-fold pyridoxal phosphate-dependent enzyme</fullName>
    </submittedName>
</protein>
<evidence type="ECO:0000259" key="5">
    <source>
        <dbReference type="Pfam" id="PF00155"/>
    </source>
</evidence>
<comment type="similarity">
    <text evidence="4">Belongs to the class-II pyridoxal-phosphate-dependent aminotransferase family.</text>
</comment>
<dbReference type="Proteomes" id="UP001359886">
    <property type="component" value="Unassembled WGS sequence"/>
</dbReference>
<proteinExistence type="inferred from homology"/>
<dbReference type="InterPro" id="IPR015421">
    <property type="entry name" value="PyrdxlP-dep_Trfase_major"/>
</dbReference>
<dbReference type="InterPro" id="IPR050087">
    <property type="entry name" value="AON_synthase_class-II"/>
</dbReference>
<evidence type="ECO:0000313" key="6">
    <source>
        <dbReference type="EMBL" id="MEJ8567142.1"/>
    </source>
</evidence>
<reference evidence="6 7" key="1">
    <citation type="submission" date="2024-02" db="EMBL/GenBank/DDBJ databases">
        <title>A novel Wenzhouxiangellaceae bacterium, isolated from coastal sediments.</title>
        <authorList>
            <person name="Du Z.-J."/>
            <person name="Ye Y.-Q."/>
            <person name="Zhang X.-Y."/>
        </authorList>
    </citation>
    <scope>NUCLEOTIDE SEQUENCE [LARGE SCALE GENOMIC DNA]</scope>
    <source>
        <strain evidence="6 7">CH-27</strain>
    </source>
</reference>
<sequence>MPLLDKFQAVAAIRAGLGGDHNDPTGVVIEEILSATEGRVAGRRTILAGTNNYLGLTFDPACIDAGKRALEAQGTGTTGSRMANGSFADHTALERELAAFYDLPYGLVFSTGYAANLAVLAALLEPADAVLLDADAHASLYDGCRMSGAEIFRFKHNDPDSLEKRLRRLGERSANALIVTEGLYSVLGDTAPLAEFVSLKEQYGALLMVDEAHSLGVYGDRGRGVAEARGVLDQVDFTVGTFSKSLGAMGGFCVSPHPELDLFRYVARPFIFTASGSPATIATVREALRQLQAQPQLRENLWRNAHRLYDGLQSLGHQLGPEPSPVVAVRIGARDDALRFWNRLLEAGVYVNLMVPPASPDSHSYLRCSVSAAHTPQQIDAVLEAFRGAA</sequence>
<gene>
    <name evidence="6" type="ORF">V3330_05845</name>
</gene>
<comment type="caution">
    <text evidence="6">The sequence shown here is derived from an EMBL/GenBank/DDBJ whole genome shotgun (WGS) entry which is preliminary data.</text>
</comment>
<dbReference type="EMBL" id="JAZHOG010000003">
    <property type="protein sequence ID" value="MEJ8567142.1"/>
    <property type="molecule type" value="Genomic_DNA"/>
</dbReference>
<name>A0AAW9RB50_9GAMM</name>
<evidence type="ECO:0000256" key="2">
    <source>
        <dbReference type="ARBA" id="ARBA00022679"/>
    </source>
</evidence>
<keyword evidence="3 4" id="KW-0663">Pyridoxal phosphate</keyword>
<dbReference type="AlphaFoldDB" id="A0AAW9RB50"/>
<dbReference type="InterPro" id="IPR004839">
    <property type="entry name" value="Aminotransferase_I/II_large"/>
</dbReference>
<dbReference type="InterPro" id="IPR001917">
    <property type="entry name" value="Aminotrans_II_pyridoxalP_BS"/>
</dbReference>
<dbReference type="PANTHER" id="PTHR13693:SF3">
    <property type="entry name" value="LD36009P"/>
    <property type="match status" value="1"/>
</dbReference>
<evidence type="ECO:0000256" key="3">
    <source>
        <dbReference type="ARBA" id="ARBA00022898"/>
    </source>
</evidence>
<keyword evidence="6" id="KW-0032">Aminotransferase</keyword>
<dbReference type="Gene3D" id="3.40.640.10">
    <property type="entry name" value="Type I PLP-dependent aspartate aminotransferase-like (Major domain)"/>
    <property type="match status" value="1"/>
</dbReference>
<dbReference type="InterPro" id="IPR015422">
    <property type="entry name" value="PyrdxlP-dep_Trfase_small"/>
</dbReference>
<dbReference type="GO" id="GO:0030170">
    <property type="term" value="F:pyridoxal phosphate binding"/>
    <property type="evidence" value="ECO:0007669"/>
    <property type="project" value="InterPro"/>
</dbReference>
<dbReference type="RefSeq" id="WP_354694459.1">
    <property type="nucleotide sequence ID" value="NZ_JAZHOG010000003.1"/>
</dbReference>
<accession>A0AAW9RB50</accession>
<keyword evidence="2" id="KW-0808">Transferase</keyword>
<comment type="cofactor">
    <cofactor evidence="1 4">
        <name>pyridoxal 5'-phosphate</name>
        <dbReference type="ChEBI" id="CHEBI:597326"/>
    </cofactor>
</comment>
<evidence type="ECO:0000256" key="1">
    <source>
        <dbReference type="ARBA" id="ARBA00001933"/>
    </source>
</evidence>
<dbReference type="PANTHER" id="PTHR13693">
    <property type="entry name" value="CLASS II AMINOTRANSFERASE/8-AMINO-7-OXONONANOATE SYNTHASE"/>
    <property type="match status" value="1"/>
</dbReference>
<dbReference type="GO" id="GO:0008483">
    <property type="term" value="F:transaminase activity"/>
    <property type="evidence" value="ECO:0007669"/>
    <property type="project" value="UniProtKB-KW"/>
</dbReference>